<gene>
    <name evidence="1" type="ORF">ISG29_17275</name>
</gene>
<name>A0A930V426_9ACTN</name>
<proteinExistence type="predicted"/>
<protein>
    <submittedName>
        <fullName evidence="1">Uncharacterized protein</fullName>
    </submittedName>
</protein>
<reference evidence="1" key="1">
    <citation type="submission" date="2020-11" db="EMBL/GenBank/DDBJ databases">
        <title>Nocardioides sp. CBS4Y-1, whole genome shotgun sequence.</title>
        <authorList>
            <person name="Tuo L."/>
        </authorList>
    </citation>
    <scope>NUCLEOTIDE SEQUENCE</scope>
    <source>
        <strain evidence="1">CBS4Y-1</strain>
    </source>
</reference>
<dbReference type="Proteomes" id="UP000656804">
    <property type="component" value="Unassembled WGS sequence"/>
</dbReference>
<evidence type="ECO:0000313" key="1">
    <source>
        <dbReference type="EMBL" id="MBF4163442.1"/>
    </source>
</evidence>
<organism evidence="1 2">
    <name type="scientific">Nocardioides acrostichi</name>
    <dbReference type="NCBI Taxonomy" id="2784339"/>
    <lineage>
        <taxon>Bacteria</taxon>
        <taxon>Bacillati</taxon>
        <taxon>Actinomycetota</taxon>
        <taxon>Actinomycetes</taxon>
        <taxon>Propionibacteriales</taxon>
        <taxon>Nocardioidaceae</taxon>
        <taxon>Nocardioides</taxon>
    </lineage>
</organism>
<dbReference type="EMBL" id="JADIVZ010000012">
    <property type="protein sequence ID" value="MBF4163442.1"/>
    <property type="molecule type" value="Genomic_DNA"/>
</dbReference>
<comment type="caution">
    <text evidence="1">The sequence shown here is derived from an EMBL/GenBank/DDBJ whole genome shotgun (WGS) entry which is preliminary data.</text>
</comment>
<keyword evidence="2" id="KW-1185">Reference proteome</keyword>
<dbReference type="RefSeq" id="WP_194504709.1">
    <property type="nucleotide sequence ID" value="NZ_JADIVZ010000012.1"/>
</dbReference>
<sequence length="129" mass="14371">MTPPADVAGRWFCLRVEWEEWSSLRKIRGLVSAAVVFFALPVVSLDVEPRRHCEVFIVRRDTGETVTRFDHPYLGEANAQVHSLLGRLESQHVFDFCRGVDLDVALVSGAGLDIPASGLVESVPIKRAR</sequence>
<accession>A0A930V426</accession>
<evidence type="ECO:0000313" key="2">
    <source>
        <dbReference type="Proteomes" id="UP000656804"/>
    </source>
</evidence>
<dbReference type="AlphaFoldDB" id="A0A930V426"/>